<evidence type="ECO:0000259" key="1">
    <source>
        <dbReference type="PROSITE" id="PS51671"/>
    </source>
</evidence>
<dbReference type="Gene3D" id="3.30.70.260">
    <property type="match status" value="1"/>
</dbReference>
<dbReference type="InterPro" id="IPR045865">
    <property type="entry name" value="ACT-like_dom_sf"/>
</dbReference>
<dbReference type="Pfam" id="PF01842">
    <property type="entry name" value="ACT"/>
    <property type="match status" value="1"/>
</dbReference>
<organism evidence="2 3">
    <name type="scientific">Propioniciclava coleopterorum</name>
    <dbReference type="NCBI Taxonomy" id="2714937"/>
    <lineage>
        <taxon>Bacteria</taxon>
        <taxon>Bacillati</taxon>
        <taxon>Actinomycetota</taxon>
        <taxon>Actinomycetes</taxon>
        <taxon>Propionibacteriales</taxon>
        <taxon>Propionibacteriaceae</taxon>
        <taxon>Propioniciclava</taxon>
    </lineage>
</organism>
<accession>A0A6G7YAE9</accession>
<feature type="domain" description="ACT" evidence="1">
    <location>
        <begin position="3"/>
        <end position="79"/>
    </location>
</feature>
<dbReference type="InterPro" id="IPR002912">
    <property type="entry name" value="ACT_dom"/>
</dbReference>
<dbReference type="PROSITE" id="PS51671">
    <property type="entry name" value="ACT"/>
    <property type="match status" value="1"/>
</dbReference>
<evidence type="ECO:0000313" key="2">
    <source>
        <dbReference type="EMBL" id="QIK73621.1"/>
    </source>
</evidence>
<sequence length="217" mass="22898">MYLLRVILPDRPGSLGAVARALGEAHADIASVEIIEKAAGLVIDDFMVDLPDGVRPDTLVSACSSLPDVEVMWVSFYPQNRTLTADVDVLDAMLAHPDAASEVLADAAPSTFHCTWAALVESATGDLVHRTTLAPPGSLPVHLLGDLGVAHTAELPTDFCEGWGEQIVAVVPCRAGRALVLGRPGPEFRASELARLRHLAMLAADRESLAAVNPVLS</sequence>
<dbReference type="KEGG" id="prv:G7070_16830"/>
<reference evidence="2 3" key="1">
    <citation type="submission" date="2020-03" db="EMBL/GenBank/DDBJ databases">
        <title>Propioniciclava sp. nov., isolated from Hydrophilus acuminatus.</title>
        <authorList>
            <person name="Hyun D.-W."/>
            <person name="Bae J.-W."/>
        </authorList>
    </citation>
    <scope>NUCLEOTIDE SEQUENCE [LARGE SCALE GENOMIC DNA]</scope>
    <source>
        <strain evidence="2 3">HDW11</strain>
    </source>
</reference>
<dbReference type="RefSeq" id="WP_166234688.1">
    <property type="nucleotide sequence ID" value="NZ_CP049865.1"/>
</dbReference>
<evidence type="ECO:0000313" key="3">
    <source>
        <dbReference type="Proteomes" id="UP000501058"/>
    </source>
</evidence>
<dbReference type="AlphaFoldDB" id="A0A6G7YAE9"/>
<dbReference type="Proteomes" id="UP000501058">
    <property type="component" value="Chromosome"/>
</dbReference>
<name>A0A6G7YAE9_9ACTN</name>
<keyword evidence="3" id="KW-1185">Reference proteome</keyword>
<dbReference type="SUPFAM" id="SSF55021">
    <property type="entry name" value="ACT-like"/>
    <property type="match status" value="1"/>
</dbReference>
<proteinExistence type="predicted"/>
<gene>
    <name evidence="2" type="ORF">G7070_16830</name>
</gene>
<protein>
    <submittedName>
        <fullName evidence="2">ACT domain-containing protein</fullName>
    </submittedName>
</protein>
<dbReference type="EMBL" id="CP049865">
    <property type="protein sequence ID" value="QIK73621.1"/>
    <property type="molecule type" value="Genomic_DNA"/>
</dbReference>